<evidence type="ECO:0000256" key="4">
    <source>
        <dbReference type="ARBA" id="ARBA00011918"/>
    </source>
</evidence>
<keyword evidence="9" id="KW-0234">DNA repair</keyword>
<name>A0A2Z6B2G3_9BACT</name>
<keyword evidence="7 12" id="KW-0808">Transferase</keyword>
<dbReference type="GO" id="GO:0003908">
    <property type="term" value="F:methylated-DNA-[protein]-cysteine S-methyltransferase activity"/>
    <property type="evidence" value="ECO:0007669"/>
    <property type="project" value="UniProtKB-EC"/>
</dbReference>
<organism evidence="12 13">
    <name type="scientific">Desulfovibrio ferrophilus</name>
    <dbReference type="NCBI Taxonomy" id="241368"/>
    <lineage>
        <taxon>Bacteria</taxon>
        <taxon>Pseudomonadati</taxon>
        <taxon>Thermodesulfobacteriota</taxon>
        <taxon>Desulfovibrionia</taxon>
        <taxon>Desulfovibrionales</taxon>
        <taxon>Desulfovibrionaceae</taxon>
        <taxon>Desulfovibrio</taxon>
    </lineage>
</organism>
<dbReference type="InterPro" id="IPR014048">
    <property type="entry name" value="MethylDNA_cys_MeTrfase_DNA-bd"/>
</dbReference>
<evidence type="ECO:0000313" key="12">
    <source>
        <dbReference type="EMBL" id="BBD09671.1"/>
    </source>
</evidence>
<dbReference type="EMBL" id="AP017378">
    <property type="protein sequence ID" value="BBD09671.1"/>
    <property type="molecule type" value="Genomic_DNA"/>
</dbReference>
<dbReference type="Gene3D" id="1.10.10.10">
    <property type="entry name" value="Winged helix-like DNA-binding domain superfamily/Winged helix DNA-binding domain"/>
    <property type="match status" value="1"/>
</dbReference>
<evidence type="ECO:0000256" key="6">
    <source>
        <dbReference type="ARBA" id="ARBA00022603"/>
    </source>
</evidence>
<dbReference type="Pfam" id="PF01035">
    <property type="entry name" value="DNA_binding_1"/>
    <property type="match status" value="1"/>
</dbReference>
<dbReference type="FunFam" id="1.10.10.10:FF:000214">
    <property type="entry name" value="Methylated-DNA--protein-cysteine methyltransferase"/>
    <property type="match status" value="1"/>
</dbReference>
<dbReference type="InterPro" id="IPR036388">
    <property type="entry name" value="WH-like_DNA-bd_sf"/>
</dbReference>
<dbReference type="InterPro" id="IPR036217">
    <property type="entry name" value="MethylDNA_cys_MeTrfase_DNAb"/>
</dbReference>
<accession>A0A2Z6B2G3</accession>
<dbReference type="OrthoDB" id="9802228at2"/>
<dbReference type="CDD" id="cd06445">
    <property type="entry name" value="ATase"/>
    <property type="match status" value="1"/>
</dbReference>
<evidence type="ECO:0000256" key="1">
    <source>
        <dbReference type="ARBA" id="ARBA00001286"/>
    </source>
</evidence>
<comment type="similarity">
    <text evidence="3">Belongs to the MGMT family.</text>
</comment>
<dbReference type="KEGG" id="dfl:DFE_2945"/>
<evidence type="ECO:0000313" key="13">
    <source>
        <dbReference type="Proteomes" id="UP000269883"/>
    </source>
</evidence>
<dbReference type="RefSeq" id="WP_126380698.1">
    <property type="nucleotide sequence ID" value="NZ_AP017378.1"/>
</dbReference>
<evidence type="ECO:0000259" key="11">
    <source>
        <dbReference type="Pfam" id="PF01035"/>
    </source>
</evidence>
<proteinExistence type="inferred from homology"/>
<evidence type="ECO:0000256" key="9">
    <source>
        <dbReference type="ARBA" id="ARBA00023204"/>
    </source>
</evidence>
<dbReference type="SUPFAM" id="SSF46767">
    <property type="entry name" value="Methylated DNA-protein cysteine methyltransferase, C-terminal domain"/>
    <property type="match status" value="1"/>
</dbReference>
<gene>
    <name evidence="12" type="ORF">DFE_2945</name>
</gene>
<dbReference type="NCBIfam" id="TIGR00589">
    <property type="entry name" value="ogt"/>
    <property type="match status" value="1"/>
</dbReference>
<dbReference type="GO" id="GO:0032259">
    <property type="term" value="P:methylation"/>
    <property type="evidence" value="ECO:0007669"/>
    <property type="project" value="UniProtKB-KW"/>
</dbReference>
<comment type="catalytic activity">
    <reaction evidence="1">
        <text>a 4-O-methyl-thymidine in DNA + L-cysteinyl-[protein] = a thymidine in DNA + S-methyl-L-cysteinyl-[protein]</text>
        <dbReference type="Rhea" id="RHEA:53428"/>
        <dbReference type="Rhea" id="RHEA-COMP:10131"/>
        <dbReference type="Rhea" id="RHEA-COMP:10132"/>
        <dbReference type="Rhea" id="RHEA-COMP:13555"/>
        <dbReference type="Rhea" id="RHEA-COMP:13556"/>
        <dbReference type="ChEBI" id="CHEBI:29950"/>
        <dbReference type="ChEBI" id="CHEBI:82612"/>
        <dbReference type="ChEBI" id="CHEBI:137386"/>
        <dbReference type="ChEBI" id="CHEBI:137387"/>
        <dbReference type="EC" id="2.1.1.63"/>
    </reaction>
</comment>
<keyword evidence="8" id="KW-0227">DNA damage</keyword>
<reference evidence="12 13" key="1">
    <citation type="journal article" date="2018" name="Sci. Adv.">
        <title>Multi-heme cytochromes provide a pathway for survival in energy-limited environments.</title>
        <authorList>
            <person name="Deng X."/>
            <person name="Dohmae N."/>
            <person name="Nealson K.H."/>
            <person name="Hashimoto K."/>
            <person name="Okamoto A."/>
        </authorList>
    </citation>
    <scope>NUCLEOTIDE SEQUENCE [LARGE SCALE GENOMIC DNA]</scope>
    <source>
        <strain evidence="12 13">IS5</strain>
    </source>
</reference>
<evidence type="ECO:0000256" key="2">
    <source>
        <dbReference type="ARBA" id="ARBA00003317"/>
    </source>
</evidence>
<dbReference type="PROSITE" id="PS00374">
    <property type="entry name" value="MGMT"/>
    <property type="match status" value="1"/>
</dbReference>
<dbReference type="Proteomes" id="UP000269883">
    <property type="component" value="Chromosome"/>
</dbReference>
<dbReference type="InterPro" id="IPR001497">
    <property type="entry name" value="MethylDNA_cys_MeTrfase_AS"/>
</dbReference>
<protein>
    <recommendedName>
        <fullName evidence="5">Methylated-DNA--protein-cysteine methyltransferase</fullName>
        <ecNumber evidence="4">2.1.1.63</ecNumber>
    </recommendedName>
</protein>
<evidence type="ECO:0000256" key="5">
    <source>
        <dbReference type="ARBA" id="ARBA00015377"/>
    </source>
</evidence>
<feature type="domain" description="Methylated-DNA-[protein]-cysteine S-methyltransferase DNA binding" evidence="11">
    <location>
        <begin position="76"/>
        <end position="158"/>
    </location>
</feature>
<keyword evidence="13" id="KW-1185">Reference proteome</keyword>
<evidence type="ECO:0000256" key="3">
    <source>
        <dbReference type="ARBA" id="ARBA00008711"/>
    </source>
</evidence>
<evidence type="ECO:0000256" key="10">
    <source>
        <dbReference type="ARBA" id="ARBA00049348"/>
    </source>
</evidence>
<comment type="function">
    <text evidence="2">Involved in the cellular defense against the biological effects of O6-methylguanine (O6-MeG) and O4-methylthymine (O4-MeT) in DNA. Repairs the methylated nucleobase in DNA by stoichiometrically transferring the methyl group to a cysteine residue in the enzyme. This is a suicide reaction: the enzyme is irreversibly inactivated.</text>
</comment>
<dbReference type="PANTHER" id="PTHR46460:SF1">
    <property type="entry name" value="METHYLATED-DNA--PROTEIN-CYSTEINE METHYLTRANSFERASE"/>
    <property type="match status" value="1"/>
</dbReference>
<dbReference type="AlphaFoldDB" id="A0A2Z6B2G3"/>
<dbReference type="EC" id="2.1.1.63" evidence="4"/>
<keyword evidence="6 12" id="KW-0489">Methyltransferase</keyword>
<dbReference type="GO" id="GO:0006281">
    <property type="term" value="P:DNA repair"/>
    <property type="evidence" value="ECO:0007669"/>
    <property type="project" value="UniProtKB-KW"/>
</dbReference>
<evidence type="ECO:0000256" key="8">
    <source>
        <dbReference type="ARBA" id="ARBA00022763"/>
    </source>
</evidence>
<evidence type="ECO:0000256" key="7">
    <source>
        <dbReference type="ARBA" id="ARBA00022679"/>
    </source>
</evidence>
<dbReference type="PANTHER" id="PTHR46460">
    <property type="entry name" value="METHYLATED-DNA--PROTEIN-CYSTEINE METHYLTRANSFERASE"/>
    <property type="match status" value="1"/>
</dbReference>
<comment type="catalytic activity">
    <reaction evidence="10">
        <text>a 6-O-methyl-2'-deoxyguanosine in DNA + L-cysteinyl-[protein] = S-methyl-L-cysteinyl-[protein] + a 2'-deoxyguanosine in DNA</text>
        <dbReference type="Rhea" id="RHEA:24000"/>
        <dbReference type="Rhea" id="RHEA-COMP:10131"/>
        <dbReference type="Rhea" id="RHEA-COMP:10132"/>
        <dbReference type="Rhea" id="RHEA-COMP:11367"/>
        <dbReference type="Rhea" id="RHEA-COMP:11368"/>
        <dbReference type="ChEBI" id="CHEBI:29950"/>
        <dbReference type="ChEBI" id="CHEBI:82612"/>
        <dbReference type="ChEBI" id="CHEBI:85445"/>
        <dbReference type="ChEBI" id="CHEBI:85448"/>
        <dbReference type="EC" id="2.1.1.63"/>
    </reaction>
</comment>
<sequence>MRIPNMIELIVADPLALELAWDNGVLLGTKILWSQGRIPTGMTAAAKMLRDALVRYVAGDRMDWPRVPMAYHEQPEFTAKVLKALQLEVGYGQTVSYGELAAMAGSPGAARAVGRIMATNPWPLIVPCHRVVGSDGALTGYSAEGGLDMKKYLLELEGSM</sequence>